<organism evidence="1 2">
    <name type="scientific">Cichorium intybus</name>
    <name type="common">Chicory</name>
    <dbReference type="NCBI Taxonomy" id="13427"/>
    <lineage>
        <taxon>Eukaryota</taxon>
        <taxon>Viridiplantae</taxon>
        <taxon>Streptophyta</taxon>
        <taxon>Embryophyta</taxon>
        <taxon>Tracheophyta</taxon>
        <taxon>Spermatophyta</taxon>
        <taxon>Magnoliopsida</taxon>
        <taxon>eudicotyledons</taxon>
        <taxon>Gunneridae</taxon>
        <taxon>Pentapetalae</taxon>
        <taxon>asterids</taxon>
        <taxon>campanulids</taxon>
        <taxon>Asterales</taxon>
        <taxon>Asteraceae</taxon>
        <taxon>Cichorioideae</taxon>
        <taxon>Cichorieae</taxon>
        <taxon>Cichoriinae</taxon>
        <taxon>Cichorium</taxon>
    </lineage>
</organism>
<gene>
    <name evidence="1" type="ORF">L2E82_05902</name>
</gene>
<reference evidence="2" key="1">
    <citation type="journal article" date="2022" name="Mol. Ecol. Resour.">
        <title>The genomes of chicory, endive, great burdock and yacon provide insights into Asteraceae palaeo-polyploidization history and plant inulin production.</title>
        <authorList>
            <person name="Fan W."/>
            <person name="Wang S."/>
            <person name="Wang H."/>
            <person name="Wang A."/>
            <person name="Jiang F."/>
            <person name="Liu H."/>
            <person name="Zhao H."/>
            <person name="Xu D."/>
            <person name="Zhang Y."/>
        </authorList>
    </citation>
    <scope>NUCLEOTIDE SEQUENCE [LARGE SCALE GENOMIC DNA]</scope>
    <source>
        <strain evidence="2">cv. Punajuju</strain>
    </source>
</reference>
<evidence type="ECO:0000313" key="1">
    <source>
        <dbReference type="EMBL" id="KAI3792033.1"/>
    </source>
</evidence>
<proteinExistence type="predicted"/>
<accession>A0ACB9H9P0</accession>
<dbReference type="Proteomes" id="UP001055811">
    <property type="component" value="Linkage Group LG01"/>
</dbReference>
<name>A0ACB9H9P0_CICIN</name>
<dbReference type="EMBL" id="CM042009">
    <property type="protein sequence ID" value="KAI3792033.1"/>
    <property type="molecule type" value="Genomic_DNA"/>
</dbReference>
<comment type="caution">
    <text evidence="1">The sequence shown here is derived from an EMBL/GenBank/DDBJ whole genome shotgun (WGS) entry which is preliminary data.</text>
</comment>
<sequence length="200" mass="22778">MVKKFLIDILLGVQCCQQVSPHNGGIGNRHGYAGGKKRFRLIYSQFQSTMRFKKGSKVEVMNNVMYEGYQGVEKVSRRLISPSTPIKRSLKKVIQLPISGSKIFQDCQKVKKVNDVPRESKRASPFCSSIHEPSQKVKKVKADEKDGSQRYMSSRSYKKSYKIGGMHLLLPRFQTRFCFCCLSVGKSSGKFQHSFAIQIR</sequence>
<keyword evidence="2" id="KW-1185">Reference proteome</keyword>
<evidence type="ECO:0000313" key="2">
    <source>
        <dbReference type="Proteomes" id="UP001055811"/>
    </source>
</evidence>
<reference evidence="1 2" key="2">
    <citation type="journal article" date="2022" name="Mol. Ecol. Resour.">
        <title>The genomes of chicory, endive, great burdock and yacon provide insights into Asteraceae paleo-polyploidization history and plant inulin production.</title>
        <authorList>
            <person name="Fan W."/>
            <person name="Wang S."/>
            <person name="Wang H."/>
            <person name="Wang A."/>
            <person name="Jiang F."/>
            <person name="Liu H."/>
            <person name="Zhao H."/>
            <person name="Xu D."/>
            <person name="Zhang Y."/>
        </authorList>
    </citation>
    <scope>NUCLEOTIDE SEQUENCE [LARGE SCALE GENOMIC DNA]</scope>
    <source>
        <strain evidence="2">cv. Punajuju</strain>
        <tissue evidence="1">Leaves</tissue>
    </source>
</reference>
<protein>
    <submittedName>
        <fullName evidence="1">Uncharacterized protein</fullName>
    </submittedName>
</protein>